<dbReference type="OrthoDB" id="2929178at2"/>
<dbReference type="Gene3D" id="2.60.40.2870">
    <property type="match status" value="1"/>
</dbReference>
<evidence type="ECO:0008006" key="4">
    <source>
        <dbReference type="Google" id="ProtNLM"/>
    </source>
</evidence>
<feature type="chain" id="PRO_5039494934" description="DUF4879 domain-containing protein" evidence="1">
    <location>
        <begin position="20"/>
        <end position="153"/>
    </location>
</feature>
<keyword evidence="1" id="KW-0732">Signal</keyword>
<feature type="signal peptide" evidence="1">
    <location>
        <begin position="1"/>
        <end position="19"/>
    </location>
</feature>
<proteinExistence type="predicted"/>
<sequence>MKKLLGVLLIAFLAIPLLPADKASAAPAPELTNVQIFGVTSDAANYVWEDVNFNQQSAVNPMGGETGYLAVYVEGTIQQGTFRVYNNGNNITSQTFKALDDEYVTDSGNNVIGTIKYVGFPLSAVSSGRFTISANNYYPPNNTLYENLYIEVE</sequence>
<dbReference type="Pfam" id="PF16219">
    <property type="entry name" value="DUF4879"/>
    <property type="match status" value="1"/>
</dbReference>
<keyword evidence="3" id="KW-1185">Reference proteome</keyword>
<evidence type="ECO:0000256" key="1">
    <source>
        <dbReference type="SAM" id="SignalP"/>
    </source>
</evidence>
<dbReference type="InterPro" id="IPR032624">
    <property type="entry name" value="DUF4879"/>
</dbReference>
<reference evidence="3" key="1">
    <citation type="submission" date="2016-10" db="EMBL/GenBank/DDBJ databases">
        <authorList>
            <person name="Varghese N."/>
            <person name="Submissions S."/>
        </authorList>
    </citation>
    <scope>NUCLEOTIDE SEQUENCE [LARGE SCALE GENOMIC DNA]</scope>
    <source>
        <strain evidence="3">CGMCC 1.6199</strain>
    </source>
</reference>
<dbReference type="AlphaFoldDB" id="A0A1G9V5F7"/>
<protein>
    <recommendedName>
        <fullName evidence="4">DUF4879 domain-containing protein</fullName>
    </recommendedName>
</protein>
<gene>
    <name evidence="2" type="ORF">SAMN05216244_3139</name>
</gene>
<accession>A0A1G9V5F7</accession>
<dbReference type="RefSeq" id="WP_026569252.1">
    <property type="nucleotide sequence ID" value="NZ_FNHF01000004.1"/>
</dbReference>
<evidence type="ECO:0000313" key="2">
    <source>
        <dbReference type="EMBL" id="SDM67398.1"/>
    </source>
</evidence>
<evidence type="ECO:0000313" key="3">
    <source>
        <dbReference type="Proteomes" id="UP000182347"/>
    </source>
</evidence>
<dbReference type="EMBL" id="FNHF01000004">
    <property type="protein sequence ID" value="SDM67398.1"/>
    <property type="molecule type" value="Genomic_DNA"/>
</dbReference>
<organism evidence="2 3">
    <name type="scientific">Sediminibacillus halophilus</name>
    <dbReference type="NCBI Taxonomy" id="482461"/>
    <lineage>
        <taxon>Bacteria</taxon>
        <taxon>Bacillati</taxon>
        <taxon>Bacillota</taxon>
        <taxon>Bacilli</taxon>
        <taxon>Bacillales</taxon>
        <taxon>Bacillaceae</taxon>
        <taxon>Sediminibacillus</taxon>
    </lineage>
</organism>
<dbReference type="Proteomes" id="UP000182347">
    <property type="component" value="Unassembled WGS sequence"/>
</dbReference>
<dbReference type="STRING" id="482461.SAMN05216244_3139"/>
<name>A0A1G9V5F7_9BACI</name>